<keyword evidence="9" id="KW-0378">Hydrolase</keyword>
<evidence type="ECO:0000259" key="7">
    <source>
        <dbReference type="SMART" id="SM00382"/>
    </source>
</evidence>
<dbReference type="SMART" id="SM01086">
    <property type="entry name" value="ClpB_D2-small"/>
    <property type="match status" value="1"/>
</dbReference>
<evidence type="ECO:0000256" key="3">
    <source>
        <dbReference type="ARBA" id="ARBA00022741"/>
    </source>
</evidence>
<dbReference type="InterPro" id="IPR036628">
    <property type="entry name" value="Clp_N_dom_sf"/>
</dbReference>
<dbReference type="PANTHER" id="PTHR11638">
    <property type="entry name" value="ATP-DEPENDENT CLP PROTEASE"/>
    <property type="match status" value="1"/>
</dbReference>
<gene>
    <name evidence="9" type="primary">clpA</name>
    <name evidence="9" type="ORF">ADH67_01030</name>
</gene>
<evidence type="ECO:0000256" key="4">
    <source>
        <dbReference type="ARBA" id="ARBA00022840"/>
    </source>
</evidence>
<keyword evidence="9" id="KW-0645">Protease</keyword>
<accession>A0A227KR64</accession>
<evidence type="ECO:0000259" key="8">
    <source>
        <dbReference type="SMART" id="SM01086"/>
    </source>
</evidence>
<comment type="caution">
    <text evidence="9">The sequence shown here is derived from an EMBL/GenBank/DDBJ whole genome shotgun (WGS) entry which is preliminary data.</text>
</comment>
<evidence type="ECO:0000256" key="2">
    <source>
        <dbReference type="ARBA" id="ARBA00022737"/>
    </source>
</evidence>
<dbReference type="GO" id="GO:0034605">
    <property type="term" value="P:cellular response to heat"/>
    <property type="evidence" value="ECO:0007669"/>
    <property type="project" value="TreeGrafter"/>
</dbReference>
<feature type="domain" description="AAA+ ATPase" evidence="7">
    <location>
        <begin position="206"/>
        <end position="350"/>
    </location>
</feature>
<dbReference type="SMART" id="SM00382">
    <property type="entry name" value="AAA"/>
    <property type="match status" value="2"/>
</dbReference>
<dbReference type="RefSeq" id="WP_066590837.1">
    <property type="nucleotide sequence ID" value="NZ_CAJTBZ010000023.1"/>
</dbReference>
<dbReference type="Pfam" id="PF17871">
    <property type="entry name" value="AAA_lid_9"/>
    <property type="match status" value="1"/>
</dbReference>
<reference evidence="10" key="1">
    <citation type="submission" date="2017-05" db="EMBL/GenBank/DDBJ databases">
        <title>Improved OligoMM genomes.</title>
        <authorList>
            <person name="Garzetti D."/>
        </authorList>
    </citation>
    <scope>NUCLEOTIDE SEQUENCE [LARGE SCALE GENOMIC DNA]</scope>
    <source>
        <strain evidence="10">YL45</strain>
    </source>
</reference>
<evidence type="ECO:0000313" key="9">
    <source>
        <dbReference type="EMBL" id="OXE50918.1"/>
    </source>
</evidence>
<dbReference type="Pfam" id="PF02861">
    <property type="entry name" value="Clp_N"/>
    <property type="match status" value="1"/>
</dbReference>
<keyword evidence="10" id="KW-1185">Reference proteome</keyword>
<dbReference type="CDD" id="cd19499">
    <property type="entry name" value="RecA-like_ClpB_Hsp104-like"/>
    <property type="match status" value="1"/>
</dbReference>
<dbReference type="InterPro" id="IPR050130">
    <property type="entry name" value="ClpA_ClpB"/>
</dbReference>
<dbReference type="GO" id="GO:0005524">
    <property type="term" value="F:ATP binding"/>
    <property type="evidence" value="ECO:0007669"/>
    <property type="project" value="UniProtKB-KW"/>
</dbReference>
<dbReference type="GO" id="GO:0006508">
    <property type="term" value="P:proteolysis"/>
    <property type="evidence" value="ECO:0007669"/>
    <property type="project" value="UniProtKB-KW"/>
</dbReference>
<dbReference type="GO" id="GO:0005737">
    <property type="term" value="C:cytoplasm"/>
    <property type="evidence" value="ECO:0007669"/>
    <property type="project" value="TreeGrafter"/>
</dbReference>
<evidence type="ECO:0000256" key="1">
    <source>
        <dbReference type="ARBA" id="ARBA00008675"/>
    </source>
</evidence>
<evidence type="ECO:0000256" key="5">
    <source>
        <dbReference type="ARBA" id="ARBA00023186"/>
    </source>
</evidence>
<evidence type="ECO:0000313" key="10">
    <source>
        <dbReference type="Proteomes" id="UP000214610"/>
    </source>
</evidence>
<organism evidence="9 10">
    <name type="scientific">Turicimonas muris</name>
    <dbReference type="NCBI Taxonomy" id="1796652"/>
    <lineage>
        <taxon>Bacteria</taxon>
        <taxon>Pseudomonadati</taxon>
        <taxon>Pseudomonadota</taxon>
        <taxon>Betaproteobacteria</taxon>
        <taxon>Burkholderiales</taxon>
        <taxon>Sutterellaceae</taxon>
        <taxon>Turicimonas</taxon>
    </lineage>
</organism>
<keyword evidence="4 9" id="KW-0067">ATP-binding</keyword>
<dbReference type="PRINTS" id="PR00300">
    <property type="entry name" value="CLPPROTEASEA"/>
</dbReference>
<name>A0A227KR64_9BURK</name>
<dbReference type="Pfam" id="PF10431">
    <property type="entry name" value="ClpB_D2-small"/>
    <property type="match status" value="1"/>
</dbReference>
<dbReference type="GO" id="GO:0008233">
    <property type="term" value="F:peptidase activity"/>
    <property type="evidence" value="ECO:0007669"/>
    <property type="project" value="UniProtKB-KW"/>
</dbReference>
<dbReference type="GO" id="GO:0016887">
    <property type="term" value="F:ATP hydrolysis activity"/>
    <property type="evidence" value="ECO:0007669"/>
    <property type="project" value="InterPro"/>
</dbReference>
<dbReference type="Proteomes" id="UP000214610">
    <property type="component" value="Unassembled WGS sequence"/>
</dbReference>
<dbReference type="Pfam" id="PF07724">
    <property type="entry name" value="AAA_2"/>
    <property type="match status" value="1"/>
</dbReference>
<dbReference type="InterPro" id="IPR003593">
    <property type="entry name" value="AAA+_ATPase"/>
</dbReference>
<dbReference type="Gene3D" id="1.10.1780.10">
    <property type="entry name" value="Clp, N-terminal domain"/>
    <property type="match status" value="1"/>
</dbReference>
<dbReference type="InterPro" id="IPR019489">
    <property type="entry name" value="Clp_ATPase_C"/>
</dbReference>
<dbReference type="InterPro" id="IPR003959">
    <property type="entry name" value="ATPase_AAA_core"/>
</dbReference>
<feature type="domain" description="Clp ATPase C-terminal" evidence="8">
    <location>
        <begin position="652"/>
        <end position="742"/>
    </location>
</feature>
<dbReference type="AlphaFoldDB" id="A0A227KR64"/>
<proteinExistence type="inferred from homology"/>
<dbReference type="Pfam" id="PF00004">
    <property type="entry name" value="AAA"/>
    <property type="match status" value="1"/>
</dbReference>
<dbReference type="Gene3D" id="1.10.8.60">
    <property type="match status" value="2"/>
</dbReference>
<dbReference type="SUPFAM" id="SSF52540">
    <property type="entry name" value="P-loop containing nucleoside triphosphate hydrolases"/>
    <property type="match status" value="2"/>
</dbReference>
<sequence length="770" mass="85340">MSSLSKEVQKLMMIVFLRGRSDGVEYLTLEYLLWGLLQGGEVEEFLEEQEVDTHELENEINLVISKEIAEQNKLAKDKNPDVTVGYSRVLQRAIIQAQSENREEVDSLDLLDALLAEKDSEAVYLLNQHGIDRNVLSEYIETILAESEELGAQEAEEDAGESKRRKSALDTYALNLNNEVKEGRIDPLIGRSEEIERVIQVLARRRKNNPILVGEAGVGKTAIGEGLAYKIVKGEVPKFLSDFEVYSVDVGSMLAGAHYRGDFEERMKNLIKEVESKPKTILFIDEIHQILGAGTTEGSASDAATMMKPHLAKGTLRVVGATTYDELRKIFSKDSALMRRFQKIDVTEPTVKETIEILKGLSGKFEEHHNVVYKDSAIVAAVELSDRFISDKKLPDKAIDVIDEAGARKRLHSDGKSNIVTKADIEEVITKMARVPPQTVSSDDKNRLKTLAQTLKNVIYGQDPAIEAISDAIKLSRSGLGKTDRPIGAFLFAGPTGVGKTELAKQLASAMGVKLIRFDMSEYMEKFSVSRLIGAPPGYVGFDQGGLLTEEIGKHPHSVLLLDEIEKAHPDIYNILLQVMDHGALTDNNGKTADFRNVILILTTNAGARDLSKSSIGFLNSTHYGDEQIEINKTFTPEFRNRLDAIVSFKALGTNEIRKVVDKFLLEIETQLHMKKVEATFTEELKEFLAKKGFDPKMGARPMSRLIQNTVRKALADELLFGQLSRGGKVKIGLDAQEKVTLDIEQAPIIPKAETADSAQEVPAEVPQNK</sequence>
<dbReference type="InterPro" id="IPR001270">
    <property type="entry name" value="ClpA/B"/>
</dbReference>
<evidence type="ECO:0000256" key="6">
    <source>
        <dbReference type="ARBA" id="ARBA00025613"/>
    </source>
</evidence>
<dbReference type="InterPro" id="IPR004176">
    <property type="entry name" value="Clp_R_N"/>
</dbReference>
<dbReference type="Gene3D" id="3.40.50.300">
    <property type="entry name" value="P-loop containing nucleotide triphosphate hydrolases"/>
    <property type="match status" value="2"/>
</dbReference>
<keyword evidence="3" id="KW-0547">Nucleotide-binding</keyword>
<feature type="domain" description="AAA+ ATPase" evidence="7">
    <location>
        <begin position="486"/>
        <end position="635"/>
    </location>
</feature>
<dbReference type="InterPro" id="IPR027417">
    <property type="entry name" value="P-loop_NTPase"/>
</dbReference>
<dbReference type="InterPro" id="IPR041546">
    <property type="entry name" value="ClpA/ClpB_AAA_lid"/>
</dbReference>
<dbReference type="PROSITE" id="PS00871">
    <property type="entry name" value="CLPAB_2"/>
    <property type="match status" value="1"/>
</dbReference>
<protein>
    <submittedName>
        <fullName evidence="9">ATP-dependent Clp protease ATP-binding subunit ClpA</fullName>
    </submittedName>
</protein>
<dbReference type="EMBL" id="NHMP01000001">
    <property type="protein sequence ID" value="OXE50918.1"/>
    <property type="molecule type" value="Genomic_DNA"/>
</dbReference>
<keyword evidence="5" id="KW-0143">Chaperone</keyword>
<dbReference type="FunFam" id="3.40.50.300:FF:000025">
    <property type="entry name" value="ATP-dependent Clp protease subunit"/>
    <property type="match status" value="1"/>
</dbReference>
<dbReference type="GeneID" id="78363106"/>
<comment type="function">
    <text evidence="6">Part of a stress-induced multi-chaperone system, it is involved in the recovery of the cell from heat-induced damage, in cooperation with DnaK, DnaJ and GrpE. Acts before DnaK, in the processing of protein aggregates. Protein binding stimulates the ATPase activity; ATP hydrolysis unfolds the denatured protein aggregates, which probably helps expose new hydrophobic binding sites on the surface of ClpB-bound aggregates, contributing to the solubilization and refolding of denatured protein aggregates by DnaK.</text>
</comment>
<dbReference type="CDD" id="cd00009">
    <property type="entry name" value="AAA"/>
    <property type="match status" value="1"/>
</dbReference>
<dbReference type="InterPro" id="IPR028299">
    <property type="entry name" value="ClpA/B_CS2"/>
</dbReference>
<keyword evidence="2" id="KW-0677">Repeat</keyword>
<dbReference type="PANTHER" id="PTHR11638:SF111">
    <property type="entry name" value="ATP-DEPENDENT CLP PROTEASE ATP-BINDING SUBUNIT CLPA"/>
    <property type="match status" value="1"/>
</dbReference>
<dbReference type="SUPFAM" id="SSF81923">
    <property type="entry name" value="Double Clp-N motif"/>
    <property type="match status" value="1"/>
</dbReference>
<comment type="similarity">
    <text evidence="1">Belongs to the ClpA/ClpB family.</text>
</comment>